<feature type="domain" description="HTH luxR-type" evidence="1">
    <location>
        <begin position="275"/>
        <end position="340"/>
    </location>
</feature>
<dbReference type="Gene3D" id="1.10.10.10">
    <property type="entry name" value="Winged helix-like DNA-binding domain superfamily/Winged helix DNA-binding domain"/>
    <property type="match status" value="1"/>
</dbReference>
<dbReference type="PANTHER" id="PTHR34293:SF1">
    <property type="entry name" value="HTH-TYPE TRANSCRIPTIONAL REGULATOR TRMBL2"/>
    <property type="match status" value="1"/>
</dbReference>
<reference evidence="3" key="1">
    <citation type="journal article" date="2019" name="Int. J. Syst. Evol. Microbiol.">
        <title>The Global Catalogue of Microorganisms (GCM) 10K type strain sequencing project: providing services to taxonomists for standard genome sequencing and annotation.</title>
        <authorList>
            <consortium name="The Broad Institute Genomics Platform"/>
            <consortium name="The Broad Institute Genome Sequencing Center for Infectious Disease"/>
            <person name="Wu L."/>
            <person name="Ma J."/>
        </authorList>
    </citation>
    <scope>NUCLEOTIDE SEQUENCE [LARGE SCALE GENOMIC DNA]</scope>
    <source>
        <strain evidence="3">CCUG 60214</strain>
    </source>
</reference>
<protein>
    <submittedName>
        <fullName evidence="2">Response regulator transcription factor</fullName>
    </submittedName>
</protein>
<dbReference type="InterPro" id="IPR000792">
    <property type="entry name" value="Tscrpt_reg_LuxR_C"/>
</dbReference>
<dbReference type="SMART" id="SM00421">
    <property type="entry name" value="HTH_LUXR"/>
    <property type="match status" value="1"/>
</dbReference>
<name>A0ABW3QRQ9_9PSEU</name>
<keyword evidence="3" id="KW-1185">Reference proteome</keyword>
<dbReference type="RefSeq" id="WP_380722711.1">
    <property type="nucleotide sequence ID" value="NZ_JBHTLK010000037.1"/>
</dbReference>
<dbReference type="EMBL" id="JBHTLK010000037">
    <property type="protein sequence ID" value="MFD1147505.1"/>
    <property type="molecule type" value="Genomic_DNA"/>
</dbReference>
<gene>
    <name evidence="2" type="ORF">ACFQ3T_10255</name>
</gene>
<dbReference type="SUPFAM" id="SSF46894">
    <property type="entry name" value="C-terminal effector domain of the bipartite response regulators"/>
    <property type="match status" value="1"/>
</dbReference>
<evidence type="ECO:0000313" key="3">
    <source>
        <dbReference type="Proteomes" id="UP001597168"/>
    </source>
</evidence>
<dbReference type="InterPro" id="IPR051797">
    <property type="entry name" value="TrmB-like"/>
</dbReference>
<organism evidence="2 3">
    <name type="scientific">Saccharothrix hoggarensis</name>
    <dbReference type="NCBI Taxonomy" id="913853"/>
    <lineage>
        <taxon>Bacteria</taxon>
        <taxon>Bacillati</taxon>
        <taxon>Actinomycetota</taxon>
        <taxon>Actinomycetes</taxon>
        <taxon>Pseudonocardiales</taxon>
        <taxon>Pseudonocardiaceae</taxon>
        <taxon>Saccharothrix</taxon>
    </lineage>
</organism>
<dbReference type="InterPro" id="IPR016032">
    <property type="entry name" value="Sig_transdc_resp-reg_C-effctor"/>
</dbReference>
<sequence>MSDNGPGVLTGLVSGAAAEAFERLSRSDGLPVGPGPDGFDADDPVWRELVDAGVVTVLGSGPQRVVRAVHPTIAVRRLLDRQHRRLAELQTQLATTWERFAAMVPPTAGLAGGAGDPGADEVQVVRDHPEMTRLAAGLYRSPKRVLRATLNGHFASGKATEGVLLPPEDAIAAGVEFRMIYDVKHVSDTWGAYSVEQSVRAGEQARVRRTVPVRMMLVDDTVALVTIDESGAAGALHVRSPALLAVLTEWFDLLWDDPGSTVVRVGATGPAAGTGRAGAGELTPVQQKVLRMMASGLTDTAIAHQAGTSVRSVRRHVSAILAHLGAESRFAAGVAAAKRGWL</sequence>
<evidence type="ECO:0000313" key="2">
    <source>
        <dbReference type="EMBL" id="MFD1147505.1"/>
    </source>
</evidence>
<dbReference type="InterPro" id="IPR036388">
    <property type="entry name" value="WH-like_DNA-bd_sf"/>
</dbReference>
<dbReference type="CDD" id="cd06170">
    <property type="entry name" value="LuxR_C_like"/>
    <property type="match status" value="1"/>
</dbReference>
<dbReference type="Pfam" id="PF00196">
    <property type="entry name" value="GerE"/>
    <property type="match status" value="1"/>
</dbReference>
<dbReference type="PANTHER" id="PTHR34293">
    <property type="entry name" value="HTH-TYPE TRANSCRIPTIONAL REGULATOR TRMBL2"/>
    <property type="match status" value="1"/>
</dbReference>
<accession>A0ABW3QRQ9</accession>
<dbReference type="PROSITE" id="PS50043">
    <property type="entry name" value="HTH_LUXR_2"/>
    <property type="match status" value="1"/>
</dbReference>
<dbReference type="Proteomes" id="UP001597168">
    <property type="component" value="Unassembled WGS sequence"/>
</dbReference>
<evidence type="ECO:0000259" key="1">
    <source>
        <dbReference type="PROSITE" id="PS50043"/>
    </source>
</evidence>
<comment type="caution">
    <text evidence="2">The sequence shown here is derived from an EMBL/GenBank/DDBJ whole genome shotgun (WGS) entry which is preliminary data.</text>
</comment>
<proteinExistence type="predicted"/>